<evidence type="ECO:0000313" key="2">
    <source>
        <dbReference type="EMBL" id="AXC12167.1"/>
    </source>
</evidence>
<dbReference type="InterPro" id="IPR041698">
    <property type="entry name" value="Methyltransf_25"/>
</dbReference>
<dbReference type="InterPro" id="IPR029063">
    <property type="entry name" value="SAM-dependent_MTases_sf"/>
</dbReference>
<accession>A0A2Z5G0B8</accession>
<dbReference type="EMBL" id="CP030840">
    <property type="protein sequence ID" value="AXC12167.1"/>
    <property type="molecule type" value="Genomic_DNA"/>
</dbReference>
<name>A0A2Z5G0B8_9BACT</name>
<sequence>MSSLLAAAWMLASSLWIKKKVMCSLLSQRDWRGDEIVLDIGCGRGLLAIEAARRVPLGRVYGVDIWQADDLSGNNPEAIRVNAAAAGVSDRVFVETEDARHLPYSDQTFDVVASMTAIHNIADAEGRRQAIAEAWRVVRPGGQILIFDIRHAKSYLQDLRTFGAIDTQHFGPIILWGPVGWRFSATKPVELSSQ</sequence>
<gene>
    <name evidence="2" type="ORF">ACPOL_2863</name>
</gene>
<evidence type="ECO:0000313" key="3">
    <source>
        <dbReference type="Proteomes" id="UP000253606"/>
    </source>
</evidence>
<feature type="domain" description="Methyltransferase" evidence="1">
    <location>
        <begin position="37"/>
        <end position="142"/>
    </location>
</feature>
<dbReference type="SUPFAM" id="SSF53335">
    <property type="entry name" value="S-adenosyl-L-methionine-dependent methyltransferases"/>
    <property type="match status" value="1"/>
</dbReference>
<protein>
    <recommendedName>
        <fullName evidence="1">Methyltransferase domain-containing protein</fullName>
    </recommendedName>
</protein>
<keyword evidence="3" id="KW-1185">Reference proteome</keyword>
<proteinExistence type="predicted"/>
<dbReference type="KEGG" id="abas:ACPOL_2863"/>
<dbReference type="CDD" id="cd02440">
    <property type="entry name" value="AdoMet_MTases"/>
    <property type="match status" value="1"/>
</dbReference>
<evidence type="ECO:0000259" key="1">
    <source>
        <dbReference type="Pfam" id="PF13649"/>
    </source>
</evidence>
<reference evidence="2 3" key="1">
    <citation type="journal article" date="2018" name="Front. Microbiol.">
        <title>Hydrolytic Capabilities as a Key to Environmental Success: Chitinolytic and Cellulolytic Acidobacteria From Acidic Sub-arctic Soils and Boreal Peatlands.</title>
        <authorList>
            <person name="Belova S.E."/>
            <person name="Ravin N.V."/>
            <person name="Pankratov T.A."/>
            <person name="Rakitin A.L."/>
            <person name="Ivanova A.A."/>
            <person name="Beletsky A.V."/>
            <person name="Mardanov A.V."/>
            <person name="Sinninghe Damste J.S."/>
            <person name="Dedysh S.N."/>
        </authorList>
    </citation>
    <scope>NUCLEOTIDE SEQUENCE [LARGE SCALE GENOMIC DNA]</scope>
    <source>
        <strain evidence="2 3">SBC82</strain>
    </source>
</reference>
<dbReference type="PANTHER" id="PTHR45277">
    <property type="entry name" value="EXPRESSED PROTEIN"/>
    <property type="match status" value="1"/>
</dbReference>
<dbReference type="PANTHER" id="PTHR45277:SF1">
    <property type="entry name" value="EXPRESSED PROTEIN"/>
    <property type="match status" value="1"/>
</dbReference>
<dbReference type="AlphaFoldDB" id="A0A2Z5G0B8"/>
<dbReference type="Pfam" id="PF13649">
    <property type="entry name" value="Methyltransf_25"/>
    <property type="match status" value="1"/>
</dbReference>
<dbReference type="Proteomes" id="UP000253606">
    <property type="component" value="Chromosome"/>
</dbReference>
<dbReference type="Gene3D" id="3.40.50.150">
    <property type="entry name" value="Vaccinia Virus protein VP39"/>
    <property type="match status" value="1"/>
</dbReference>
<organism evidence="2 3">
    <name type="scientific">Acidisarcina polymorpha</name>
    <dbReference type="NCBI Taxonomy" id="2211140"/>
    <lineage>
        <taxon>Bacteria</taxon>
        <taxon>Pseudomonadati</taxon>
        <taxon>Acidobacteriota</taxon>
        <taxon>Terriglobia</taxon>
        <taxon>Terriglobales</taxon>
        <taxon>Acidobacteriaceae</taxon>
        <taxon>Acidisarcina</taxon>
    </lineage>
</organism>